<protein>
    <submittedName>
        <fullName evidence="1">Uncharacterized protein</fullName>
    </submittedName>
</protein>
<evidence type="ECO:0000313" key="1">
    <source>
        <dbReference type="EMBL" id="MTW18475.1"/>
    </source>
</evidence>
<name>A0A9X4XNJ9_9BRAD</name>
<gene>
    <name evidence="1" type="ORF">GJ689_19935</name>
</gene>
<reference evidence="1 2" key="1">
    <citation type="submission" date="2019-11" db="EMBL/GenBank/DDBJ databases">
        <title>Whole-genome sequence of Rhodoplanes serenus DSM 18633, type strain.</title>
        <authorList>
            <person name="Kyndt J.A."/>
            <person name="Meyer T.E."/>
        </authorList>
    </citation>
    <scope>NUCLEOTIDE SEQUENCE [LARGE SCALE GENOMIC DNA]</scope>
    <source>
        <strain evidence="1 2">DSM 18633</strain>
    </source>
</reference>
<dbReference type="RefSeq" id="WP_155480920.1">
    <property type="nucleotide sequence ID" value="NZ_WNKV01000017.1"/>
</dbReference>
<dbReference type="AlphaFoldDB" id="A0A9X4XNJ9"/>
<proteinExistence type="predicted"/>
<dbReference type="EMBL" id="WNKV01000017">
    <property type="protein sequence ID" value="MTW18475.1"/>
    <property type="molecule type" value="Genomic_DNA"/>
</dbReference>
<evidence type="ECO:0000313" key="2">
    <source>
        <dbReference type="Proteomes" id="UP000438991"/>
    </source>
</evidence>
<accession>A0A9X4XNJ9</accession>
<sequence>MPLRFDEGNVVFEGACMVEEALGLAEHWRAVPPGIADLSACTYLHTALVQVIAAAAPAEVVAPADPRLAHWIMPVLSPAALPGRSRS</sequence>
<organism evidence="1 2">
    <name type="scientific">Rhodoplanes serenus</name>
    <dbReference type="NCBI Taxonomy" id="200615"/>
    <lineage>
        <taxon>Bacteria</taxon>
        <taxon>Pseudomonadati</taxon>
        <taxon>Pseudomonadota</taxon>
        <taxon>Alphaproteobacteria</taxon>
        <taxon>Hyphomicrobiales</taxon>
        <taxon>Nitrobacteraceae</taxon>
        <taxon>Rhodoplanes</taxon>
    </lineage>
</organism>
<dbReference type="Proteomes" id="UP000438991">
    <property type="component" value="Unassembled WGS sequence"/>
</dbReference>
<comment type="caution">
    <text evidence="1">The sequence shown here is derived from an EMBL/GenBank/DDBJ whole genome shotgun (WGS) entry which is preliminary data.</text>
</comment>